<proteinExistence type="predicted"/>
<keyword evidence="2" id="KW-1185">Reference proteome</keyword>
<reference evidence="1 2" key="1">
    <citation type="journal article" date="2021" name="J. Hered.">
        <title>A chromosome-level genome assembly of the parasitoid wasp, Cotesia glomerata (Hymenoptera: Braconidae).</title>
        <authorList>
            <person name="Pinto B.J."/>
            <person name="Weis J.J."/>
            <person name="Gamble T."/>
            <person name="Ode P.J."/>
            <person name="Paul R."/>
            <person name="Zaspel J.M."/>
        </authorList>
    </citation>
    <scope>NUCLEOTIDE SEQUENCE [LARGE SCALE GENOMIC DNA]</scope>
    <source>
        <strain evidence="1">CgM1</strain>
    </source>
</reference>
<comment type="caution">
    <text evidence="1">The sequence shown here is derived from an EMBL/GenBank/DDBJ whole genome shotgun (WGS) entry which is preliminary data.</text>
</comment>
<dbReference type="AlphaFoldDB" id="A0AAV7J6P6"/>
<organism evidence="1 2">
    <name type="scientific">Cotesia glomerata</name>
    <name type="common">Lepidopteran parasitic wasp</name>
    <name type="synonym">Apanteles glomeratus</name>
    <dbReference type="NCBI Taxonomy" id="32391"/>
    <lineage>
        <taxon>Eukaryota</taxon>
        <taxon>Metazoa</taxon>
        <taxon>Ecdysozoa</taxon>
        <taxon>Arthropoda</taxon>
        <taxon>Hexapoda</taxon>
        <taxon>Insecta</taxon>
        <taxon>Pterygota</taxon>
        <taxon>Neoptera</taxon>
        <taxon>Endopterygota</taxon>
        <taxon>Hymenoptera</taxon>
        <taxon>Apocrita</taxon>
        <taxon>Ichneumonoidea</taxon>
        <taxon>Braconidae</taxon>
        <taxon>Microgastrinae</taxon>
        <taxon>Cotesia</taxon>
    </lineage>
</organism>
<accession>A0AAV7J6P6</accession>
<dbReference type="Proteomes" id="UP000826195">
    <property type="component" value="Unassembled WGS sequence"/>
</dbReference>
<evidence type="ECO:0000313" key="2">
    <source>
        <dbReference type="Proteomes" id="UP000826195"/>
    </source>
</evidence>
<gene>
    <name evidence="1" type="ORF">KQX54_004803</name>
</gene>
<name>A0AAV7J6P6_COTGL</name>
<sequence>MGMKLCTCIRMEECVILFNIYKCNILNCSAIFFITKNNTYVRARMQLKILITTVDNNNKFKKMYYYYYNDNNNNIKIIIKRDEPVVKLIIVYMLMPVVKWNEKKKKNMQCEKIFIRGKMNLIIIIIHVN</sequence>
<evidence type="ECO:0000313" key="1">
    <source>
        <dbReference type="EMBL" id="KAH0566847.1"/>
    </source>
</evidence>
<dbReference type="EMBL" id="JAHXZJ010000001">
    <property type="protein sequence ID" value="KAH0566847.1"/>
    <property type="molecule type" value="Genomic_DNA"/>
</dbReference>
<protein>
    <submittedName>
        <fullName evidence="1">Uncharacterized protein</fullName>
    </submittedName>
</protein>